<evidence type="ECO:0000256" key="4">
    <source>
        <dbReference type="ARBA" id="ARBA00022777"/>
    </source>
</evidence>
<dbReference type="PROSITE" id="PS00584">
    <property type="entry name" value="PFKB_KINASES_2"/>
    <property type="match status" value="1"/>
</dbReference>
<dbReference type="GO" id="GO:0016301">
    <property type="term" value="F:kinase activity"/>
    <property type="evidence" value="ECO:0007669"/>
    <property type="project" value="UniProtKB-KW"/>
</dbReference>
<protein>
    <submittedName>
        <fullName evidence="6">PfkB protein</fullName>
    </submittedName>
</protein>
<comment type="similarity">
    <text evidence="1">Belongs to the carbohydrate kinase PfkB family.</text>
</comment>
<dbReference type="RefSeq" id="WP_058934379.1">
    <property type="nucleotide sequence ID" value="NZ_CP013729.1"/>
</dbReference>
<dbReference type="Pfam" id="PF00294">
    <property type="entry name" value="PfkB"/>
    <property type="match status" value="1"/>
</dbReference>
<dbReference type="PANTHER" id="PTHR43085:SF1">
    <property type="entry name" value="PSEUDOURIDINE KINASE-RELATED"/>
    <property type="match status" value="1"/>
</dbReference>
<dbReference type="SUPFAM" id="SSF53613">
    <property type="entry name" value="Ribokinase-like"/>
    <property type="match status" value="1"/>
</dbReference>
<evidence type="ECO:0000313" key="7">
    <source>
        <dbReference type="Proteomes" id="UP000060699"/>
    </source>
</evidence>
<dbReference type="InterPro" id="IPR029056">
    <property type="entry name" value="Ribokinase-like"/>
</dbReference>
<organism evidence="6 7">
    <name type="scientific">Roseateles depolymerans</name>
    <dbReference type="NCBI Taxonomy" id="76731"/>
    <lineage>
        <taxon>Bacteria</taxon>
        <taxon>Pseudomonadati</taxon>
        <taxon>Pseudomonadota</taxon>
        <taxon>Betaproteobacteria</taxon>
        <taxon>Burkholderiales</taxon>
        <taxon>Sphaerotilaceae</taxon>
        <taxon>Roseateles</taxon>
    </lineage>
</organism>
<evidence type="ECO:0000256" key="2">
    <source>
        <dbReference type="ARBA" id="ARBA00022679"/>
    </source>
</evidence>
<evidence type="ECO:0000256" key="3">
    <source>
        <dbReference type="ARBA" id="ARBA00022741"/>
    </source>
</evidence>
<dbReference type="EMBL" id="CP013729">
    <property type="protein sequence ID" value="ALV06022.1"/>
    <property type="molecule type" value="Genomic_DNA"/>
</dbReference>
<keyword evidence="2" id="KW-0808">Transferase</keyword>
<accession>A0A0U3CXC9</accession>
<dbReference type="Proteomes" id="UP000060699">
    <property type="component" value="Chromosome"/>
</dbReference>
<evidence type="ECO:0000256" key="5">
    <source>
        <dbReference type="ARBA" id="ARBA00022840"/>
    </source>
</evidence>
<name>A0A0U3CXC9_9BURK</name>
<sequence>MTSTSFQPLDTATDTNTGNALQVAVAGEALIDLIRREDGSYLPCLGGALYNLSRALSRQGVGIQYLNPLSRDRFGRELRAQLVADGVQLAVPEAVQQVTSLAVVNLDPNGHPDYAFYREGVADRAVSAATLTAACATLPALEIVCSGALALDARDTSIYLPWLEAQRQAGRCVVVDANLRPSVMPDLPAYRAAVHAALSLAHVIKVSDEDLEHLGVRGTDVLDQARGLMASHPGCELLALTVGAGGAWLMQRSGATCYAKEAAPLEVVDTVGAGDSFLAGLLAYLLRQSRRSADGRFVDDLRALSPTVCHQALRHALASASLCVQEQGCVPPSWEAASRWAVERPALG</sequence>
<keyword evidence="4" id="KW-0418">Kinase</keyword>
<keyword evidence="5" id="KW-0067">ATP-binding</keyword>
<dbReference type="KEGG" id="rdp:RD2015_1537"/>
<keyword evidence="7" id="KW-1185">Reference proteome</keyword>
<dbReference type="PATRIC" id="fig|76731.3.peg.1570"/>
<gene>
    <name evidence="6" type="ORF">RD2015_1537</name>
</gene>
<evidence type="ECO:0000313" key="6">
    <source>
        <dbReference type="EMBL" id="ALV06022.1"/>
    </source>
</evidence>
<dbReference type="PANTHER" id="PTHR43085">
    <property type="entry name" value="HEXOKINASE FAMILY MEMBER"/>
    <property type="match status" value="1"/>
</dbReference>
<dbReference type="OrthoDB" id="9779730at2"/>
<keyword evidence="3" id="KW-0547">Nucleotide-binding</keyword>
<proteinExistence type="inferred from homology"/>
<dbReference type="STRING" id="76731.RD2015_1537"/>
<dbReference type="AlphaFoldDB" id="A0A0U3CXC9"/>
<dbReference type="Gene3D" id="3.40.1190.20">
    <property type="match status" value="1"/>
</dbReference>
<dbReference type="InterPro" id="IPR050306">
    <property type="entry name" value="PfkB_Carbo_kinase"/>
</dbReference>
<dbReference type="GO" id="GO:0005524">
    <property type="term" value="F:ATP binding"/>
    <property type="evidence" value="ECO:0007669"/>
    <property type="project" value="UniProtKB-KW"/>
</dbReference>
<reference evidence="6 7" key="1">
    <citation type="submission" date="2015-12" db="EMBL/GenBank/DDBJ databases">
        <title>Complete genome of Roseateles depolymerans KCTC 42856.</title>
        <authorList>
            <person name="Kim K.M."/>
        </authorList>
    </citation>
    <scope>NUCLEOTIDE SEQUENCE [LARGE SCALE GENOMIC DNA]</scope>
    <source>
        <strain evidence="6 7">KCTC 42856</strain>
    </source>
</reference>
<dbReference type="InterPro" id="IPR002173">
    <property type="entry name" value="Carboh/pur_kinase_PfkB_CS"/>
</dbReference>
<dbReference type="InterPro" id="IPR011611">
    <property type="entry name" value="PfkB_dom"/>
</dbReference>
<evidence type="ECO:0000256" key="1">
    <source>
        <dbReference type="ARBA" id="ARBA00010688"/>
    </source>
</evidence>